<feature type="transmembrane region" description="Helical" evidence="1">
    <location>
        <begin position="198"/>
        <end position="224"/>
    </location>
</feature>
<keyword evidence="1" id="KW-0472">Membrane</keyword>
<sequence length="294" mass="32816">MAKLNILRVFSAFLAKLFLLGTTLLLFLNILTGATTSSILKHFYWIETECSNFPGAPYDTKCRWTNYGICSVDGSASTTCTKNQAAHAFSPAKNFDNTQNLPENFIDHQNYYYYTSRIGWAFTLIGLAFLVFSWVPFFIMAISKLRAKKSMKAVFWVLYALATVFSIIGIALSTAAYSRGRNHFHDGGFPARLGTNTWAVSWTAVFLLLFNIPFLLMALAKWGLAAPYYNMFSRKANPENHPEIVDVEDPAAANATKSQANYLSFTPVKETKEVKEVSAGSAAVEHHDADDTLY</sequence>
<keyword evidence="3" id="KW-1185">Reference proteome</keyword>
<dbReference type="GO" id="GO:0030866">
    <property type="term" value="P:cortical actin cytoskeleton organization"/>
    <property type="evidence" value="ECO:0007669"/>
    <property type="project" value="TreeGrafter"/>
</dbReference>
<dbReference type="GO" id="GO:0005886">
    <property type="term" value="C:plasma membrane"/>
    <property type="evidence" value="ECO:0007669"/>
    <property type="project" value="InterPro"/>
</dbReference>
<protein>
    <submittedName>
        <fullName evidence="2">Uncharacterized protein</fullName>
    </submittedName>
</protein>
<evidence type="ECO:0000313" key="3">
    <source>
        <dbReference type="Proteomes" id="UP000307173"/>
    </source>
</evidence>
<evidence type="ECO:0000313" key="2">
    <source>
        <dbReference type="EMBL" id="TID29808.1"/>
    </source>
</evidence>
<dbReference type="GO" id="GO:0045121">
    <property type="term" value="C:membrane raft"/>
    <property type="evidence" value="ECO:0007669"/>
    <property type="project" value="TreeGrafter"/>
</dbReference>
<organism evidence="2 3">
    <name type="scientific">Pichia inconspicua</name>
    <dbReference type="NCBI Taxonomy" id="52247"/>
    <lineage>
        <taxon>Eukaryota</taxon>
        <taxon>Fungi</taxon>
        <taxon>Dikarya</taxon>
        <taxon>Ascomycota</taxon>
        <taxon>Saccharomycotina</taxon>
        <taxon>Pichiomycetes</taxon>
        <taxon>Pichiales</taxon>
        <taxon>Pichiaceae</taxon>
        <taxon>Pichia</taxon>
    </lineage>
</organism>
<dbReference type="GO" id="GO:0032185">
    <property type="term" value="P:septin cytoskeleton organization"/>
    <property type="evidence" value="ECO:0007669"/>
    <property type="project" value="TreeGrafter"/>
</dbReference>
<evidence type="ECO:0000256" key="1">
    <source>
        <dbReference type="SAM" id="Phobius"/>
    </source>
</evidence>
<feature type="transmembrane region" description="Helical" evidence="1">
    <location>
        <begin position="118"/>
        <end position="142"/>
    </location>
</feature>
<dbReference type="AlphaFoldDB" id="A0A4T0X3A4"/>
<dbReference type="GO" id="GO:0031505">
    <property type="term" value="P:fungal-type cell wall organization"/>
    <property type="evidence" value="ECO:0007669"/>
    <property type="project" value="TreeGrafter"/>
</dbReference>
<dbReference type="PANTHER" id="PTHR36414:SF1">
    <property type="entry name" value="PROTEIN SUR7"/>
    <property type="match status" value="1"/>
</dbReference>
<dbReference type="GO" id="GO:0006897">
    <property type="term" value="P:endocytosis"/>
    <property type="evidence" value="ECO:0007669"/>
    <property type="project" value="TreeGrafter"/>
</dbReference>
<dbReference type="Proteomes" id="UP000307173">
    <property type="component" value="Unassembled WGS sequence"/>
</dbReference>
<dbReference type="InterPro" id="IPR009571">
    <property type="entry name" value="SUR7/Rim9-like_fungi"/>
</dbReference>
<dbReference type="EMBL" id="SELW01000247">
    <property type="protein sequence ID" value="TID29808.1"/>
    <property type="molecule type" value="Genomic_DNA"/>
</dbReference>
<dbReference type="PANTHER" id="PTHR36414">
    <property type="entry name" value="PROTEIN SUR7"/>
    <property type="match status" value="1"/>
</dbReference>
<dbReference type="OrthoDB" id="5419460at2759"/>
<dbReference type="Pfam" id="PF06687">
    <property type="entry name" value="SUR7"/>
    <property type="match status" value="1"/>
</dbReference>
<accession>A0A4T0X3A4</accession>
<name>A0A4T0X3A4_9ASCO</name>
<comment type="caution">
    <text evidence="2">The sequence shown here is derived from an EMBL/GenBank/DDBJ whole genome shotgun (WGS) entry which is preliminary data.</text>
</comment>
<gene>
    <name evidence="2" type="ORF">CANINC_001623</name>
</gene>
<keyword evidence="1" id="KW-0812">Transmembrane</keyword>
<proteinExistence type="predicted"/>
<feature type="transmembrane region" description="Helical" evidence="1">
    <location>
        <begin position="154"/>
        <end position="178"/>
    </location>
</feature>
<keyword evidence="1" id="KW-1133">Transmembrane helix</keyword>
<dbReference type="GO" id="GO:0005938">
    <property type="term" value="C:cell cortex"/>
    <property type="evidence" value="ECO:0007669"/>
    <property type="project" value="TreeGrafter"/>
</dbReference>
<reference evidence="2 3" key="1">
    <citation type="journal article" date="2019" name="Front. Genet.">
        <title>Whole-Genome Sequencing of the Opportunistic Yeast Pathogen Candida inconspicua Uncovers Its Hybrid Origin.</title>
        <authorList>
            <person name="Mixao V."/>
            <person name="Hansen A.P."/>
            <person name="Saus E."/>
            <person name="Boekhout T."/>
            <person name="Lass-Florl C."/>
            <person name="Gabaldon T."/>
        </authorList>
    </citation>
    <scope>NUCLEOTIDE SEQUENCE [LARGE SCALE GENOMIC DNA]</scope>
    <source>
        <strain evidence="2 3">CBS 180</strain>
    </source>
</reference>